<evidence type="ECO:0000256" key="1">
    <source>
        <dbReference type="SAM" id="MobiDB-lite"/>
    </source>
</evidence>
<accession>A0A1E7EMI1</accession>
<dbReference type="InParanoid" id="A0A1E7EMI1"/>
<name>A0A1E7EMI1_9STRA</name>
<feature type="region of interest" description="Disordered" evidence="1">
    <location>
        <begin position="1"/>
        <end position="38"/>
    </location>
</feature>
<protein>
    <submittedName>
        <fullName evidence="2">Uncharacterized protein</fullName>
    </submittedName>
</protein>
<gene>
    <name evidence="2" type="ORF">FRACYDRAFT_251839</name>
</gene>
<keyword evidence="3" id="KW-1185">Reference proteome</keyword>
<evidence type="ECO:0000313" key="3">
    <source>
        <dbReference type="Proteomes" id="UP000095751"/>
    </source>
</evidence>
<dbReference type="KEGG" id="fcy:FRACYDRAFT_251839"/>
<dbReference type="AlphaFoldDB" id="A0A1E7EMI1"/>
<dbReference type="Proteomes" id="UP000095751">
    <property type="component" value="Unassembled WGS sequence"/>
</dbReference>
<feature type="compositionally biased region" description="Acidic residues" evidence="1">
    <location>
        <begin position="1"/>
        <end position="13"/>
    </location>
</feature>
<feature type="compositionally biased region" description="Basic residues" evidence="1">
    <location>
        <begin position="25"/>
        <end position="38"/>
    </location>
</feature>
<organism evidence="2 3">
    <name type="scientific">Fragilariopsis cylindrus CCMP1102</name>
    <dbReference type="NCBI Taxonomy" id="635003"/>
    <lineage>
        <taxon>Eukaryota</taxon>
        <taxon>Sar</taxon>
        <taxon>Stramenopiles</taxon>
        <taxon>Ochrophyta</taxon>
        <taxon>Bacillariophyta</taxon>
        <taxon>Bacillariophyceae</taxon>
        <taxon>Bacillariophycidae</taxon>
        <taxon>Bacillariales</taxon>
        <taxon>Bacillariaceae</taxon>
        <taxon>Fragilariopsis</taxon>
    </lineage>
</organism>
<reference evidence="2 3" key="1">
    <citation type="submission" date="2016-09" db="EMBL/GenBank/DDBJ databases">
        <title>Extensive genetic diversity and differential bi-allelic expression allows diatom success in the polar Southern Ocean.</title>
        <authorList>
            <consortium name="DOE Joint Genome Institute"/>
            <person name="Mock T."/>
            <person name="Otillar R.P."/>
            <person name="Strauss J."/>
            <person name="Dupont C."/>
            <person name="Frickenhaus S."/>
            <person name="Maumus F."/>
            <person name="Mcmullan M."/>
            <person name="Sanges R."/>
            <person name="Schmutz J."/>
            <person name="Toseland A."/>
            <person name="Valas R."/>
            <person name="Veluchamy A."/>
            <person name="Ward B.J."/>
            <person name="Allen A."/>
            <person name="Barry K."/>
            <person name="Falciatore A."/>
            <person name="Ferrante M."/>
            <person name="Fortunato A.E."/>
            <person name="Gloeckner G."/>
            <person name="Gruber A."/>
            <person name="Hipkin R."/>
            <person name="Janech M."/>
            <person name="Kroth P."/>
            <person name="Leese F."/>
            <person name="Lindquist E."/>
            <person name="Lyon B.R."/>
            <person name="Martin J."/>
            <person name="Mayer C."/>
            <person name="Parker M."/>
            <person name="Quesneville H."/>
            <person name="Raymond J."/>
            <person name="Uhlig C."/>
            <person name="Valentin K.U."/>
            <person name="Worden A.Z."/>
            <person name="Armbrust E.V."/>
            <person name="Bowler C."/>
            <person name="Green B."/>
            <person name="Moulton V."/>
            <person name="Van Oosterhout C."/>
            <person name="Grigoriev I."/>
        </authorList>
    </citation>
    <scope>NUCLEOTIDE SEQUENCE [LARGE SCALE GENOMIC DNA]</scope>
    <source>
        <strain evidence="2 3">CCMP1102</strain>
    </source>
</reference>
<sequence length="323" mass="37188">MESINNDDNDGGEQEAQAEQIARSQHQRQRKQERQRKFKKVNSILKKHGKFPVQNRNSIDELVDRFLEEVEDSVHDLLCNNHVDADNYRGLDSDRDTEAEVETAIRCFPDVLSRRDDRFDEYPIRILHCLRLHTGADRICNLKAVSFIPIVARLAVEFGLFEEKERGGLLLEEDEGEDNRNTLQLLWDPNALTHPTTFKAGMFFFPKKKGINLLFQKDTIGRTPYKIACASYDQLFQKNTFHTPFYGSYASYGVHYASKNKGRDAVMEVIESTLSNCSDKPDNFVDAFLSAAVDKGISLDCVYFLLRRDPDMLHKLRLDSTLD</sequence>
<proteinExistence type="predicted"/>
<dbReference type="EMBL" id="KV784390">
    <property type="protein sequence ID" value="OEU07105.1"/>
    <property type="molecule type" value="Genomic_DNA"/>
</dbReference>
<evidence type="ECO:0000313" key="2">
    <source>
        <dbReference type="EMBL" id="OEU07105.1"/>
    </source>
</evidence>